<dbReference type="EMBL" id="JADGJH010001389">
    <property type="protein sequence ID" value="KAJ3114168.1"/>
    <property type="molecule type" value="Genomic_DNA"/>
</dbReference>
<feature type="compositionally biased region" description="Polar residues" evidence="1">
    <location>
        <begin position="73"/>
        <end position="89"/>
    </location>
</feature>
<dbReference type="Proteomes" id="UP001211907">
    <property type="component" value="Unassembled WGS sequence"/>
</dbReference>
<gene>
    <name evidence="2" type="ORF">HK100_001740</name>
</gene>
<dbReference type="AlphaFoldDB" id="A0AAD5SWE5"/>
<protein>
    <submittedName>
        <fullName evidence="2">Uncharacterized protein</fullName>
    </submittedName>
</protein>
<name>A0AAD5SWE5_9FUNG</name>
<evidence type="ECO:0000313" key="3">
    <source>
        <dbReference type="Proteomes" id="UP001211907"/>
    </source>
</evidence>
<evidence type="ECO:0000313" key="2">
    <source>
        <dbReference type="EMBL" id="KAJ3114168.1"/>
    </source>
</evidence>
<reference evidence="2" key="1">
    <citation type="submission" date="2020-05" db="EMBL/GenBank/DDBJ databases">
        <title>Phylogenomic resolution of chytrid fungi.</title>
        <authorList>
            <person name="Stajich J.E."/>
            <person name="Amses K."/>
            <person name="Simmons R."/>
            <person name="Seto K."/>
            <person name="Myers J."/>
            <person name="Bonds A."/>
            <person name="Quandt C.A."/>
            <person name="Barry K."/>
            <person name="Liu P."/>
            <person name="Grigoriev I."/>
            <person name="Longcore J.E."/>
            <person name="James T.Y."/>
        </authorList>
    </citation>
    <scope>NUCLEOTIDE SEQUENCE</scope>
    <source>
        <strain evidence="2">JEL0513</strain>
    </source>
</reference>
<keyword evidence="3" id="KW-1185">Reference proteome</keyword>
<organism evidence="2 3">
    <name type="scientific">Physocladia obscura</name>
    <dbReference type="NCBI Taxonomy" id="109957"/>
    <lineage>
        <taxon>Eukaryota</taxon>
        <taxon>Fungi</taxon>
        <taxon>Fungi incertae sedis</taxon>
        <taxon>Chytridiomycota</taxon>
        <taxon>Chytridiomycota incertae sedis</taxon>
        <taxon>Chytridiomycetes</taxon>
        <taxon>Chytridiales</taxon>
        <taxon>Chytriomycetaceae</taxon>
        <taxon>Physocladia</taxon>
    </lineage>
</organism>
<feature type="region of interest" description="Disordered" evidence="1">
    <location>
        <begin position="73"/>
        <end position="97"/>
    </location>
</feature>
<sequence length="247" mass="25678">MLCIIGGTHAFPYGMGSNKVFRNAKRGIDYVHVPYLTGISSVTLPPPAFASETEITPASTQTYIAPPENQSVTELTLSSQPPVDTATQPPISPPEQPVLSSQSTCPIYKTPCQIQSDPTITPFTGTGAYTISTIDPGTYAAVTSPSFTVSLLFTSVYSANRVQEVLVVDSVTYLCGDNAAVTVSVSAGFTGTSAYTCVSGDCAGSGALCSLVLVRGEDPVPNVQVQQIYYMGGDATGGLCYGQTGIC</sequence>
<comment type="caution">
    <text evidence="2">The sequence shown here is derived from an EMBL/GenBank/DDBJ whole genome shotgun (WGS) entry which is preliminary data.</text>
</comment>
<evidence type="ECO:0000256" key="1">
    <source>
        <dbReference type="SAM" id="MobiDB-lite"/>
    </source>
</evidence>
<proteinExistence type="predicted"/>
<accession>A0AAD5SWE5</accession>